<dbReference type="GO" id="GO:0016787">
    <property type="term" value="F:hydrolase activity"/>
    <property type="evidence" value="ECO:0007669"/>
    <property type="project" value="UniProtKB-KW"/>
</dbReference>
<keyword evidence="2" id="KW-0677">Repeat</keyword>
<comment type="caution">
    <text evidence="6">The sequence shown here is derived from an EMBL/GenBank/DDBJ whole genome shotgun (WGS) entry which is preliminary data.</text>
</comment>
<evidence type="ECO:0000256" key="4">
    <source>
        <dbReference type="ARBA" id="ARBA00023180"/>
    </source>
</evidence>
<dbReference type="PROSITE" id="PS51470">
    <property type="entry name" value="FG_GAP"/>
    <property type="match status" value="2"/>
</dbReference>
<reference evidence="6" key="1">
    <citation type="submission" date="2022-09" db="EMBL/GenBank/DDBJ databases">
        <title>Whole genome shotgun sequence of Streptomyces albidoflavus NBRC 12854.</title>
        <authorList>
            <person name="Komaki H."/>
            <person name="Tamura T."/>
        </authorList>
    </citation>
    <scope>NUCLEOTIDE SEQUENCE</scope>
    <source>
        <strain evidence="6">NBRC 12854</strain>
    </source>
</reference>
<evidence type="ECO:0000313" key="6">
    <source>
        <dbReference type="EMBL" id="GHI47288.1"/>
    </source>
</evidence>
<name>A0AA37BYL5_9ACTN</name>
<dbReference type="SUPFAM" id="SSF69318">
    <property type="entry name" value="Integrin alpha N-terminal domain"/>
    <property type="match status" value="1"/>
</dbReference>
<organism evidence="6 7">
    <name type="scientific">Streptomyces albidoflavus</name>
    <dbReference type="NCBI Taxonomy" id="1886"/>
    <lineage>
        <taxon>Bacteria</taxon>
        <taxon>Bacillati</taxon>
        <taxon>Actinomycetota</taxon>
        <taxon>Actinomycetes</taxon>
        <taxon>Kitasatosporales</taxon>
        <taxon>Streptomycetaceae</taxon>
        <taxon>Streptomyces</taxon>
        <taxon>Streptomyces albidoflavus group</taxon>
    </lineage>
</organism>
<dbReference type="Proteomes" id="UP001051844">
    <property type="component" value="Unassembled WGS sequence"/>
</dbReference>
<evidence type="ECO:0000313" key="7">
    <source>
        <dbReference type="Proteomes" id="UP001051844"/>
    </source>
</evidence>
<dbReference type="PANTHER" id="PTHR23221">
    <property type="entry name" value="GLYCOSYLPHOSPHATIDYLINOSITOL PHOSPHOLIPASE D"/>
    <property type="match status" value="1"/>
</dbReference>
<dbReference type="EMBL" id="BNDZ01000005">
    <property type="protein sequence ID" value="GHI47288.1"/>
    <property type="molecule type" value="Genomic_DNA"/>
</dbReference>
<dbReference type="InterPro" id="IPR013517">
    <property type="entry name" value="FG-GAP"/>
</dbReference>
<dbReference type="PANTHER" id="PTHR23221:SF7">
    <property type="entry name" value="PHOSPHATIDYLINOSITOL-GLYCAN-SPECIFIC PHOSPHOLIPASE D"/>
    <property type="match status" value="1"/>
</dbReference>
<evidence type="ECO:0000256" key="2">
    <source>
        <dbReference type="ARBA" id="ARBA00022737"/>
    </source>
</evidence>
<dbReference type="InterPro" id="IPR013519">
    <property type="entry name" value="Int_alpha_beta-p"/>
</dbReference>
<protein>
    <recommendedName>
        <fullName evidence="8">Integrin-like protein</fullName>
    </recommendedName>
</protein>
<dbReference type="SMART" id="SM00191">
    <property type="entry name" value="Int_alpha"/>
    <property type="match status" value="6"/>
</dbReference>
<keyword evidence="1 5" id="KW-0732">Signal</keyword>
<sequence>MQKRLTTLLAAATTAALTGGLLAATAPTAVAAPVPLGEHDADFNGDGYADLALTSARSTVAGQAQAGQVALIYGGPKKNRHATIHQDSPGVPGGVEKGDLFGVDLATGDFDGDGYDDLLTGAPGEDVGSDKDGGTAVILWGSASGLKGGTTLKDPRPTKHDNYGSPLEAGDFNGDGVTDIAVGSLAYASVDLFLGPIRRSGSTGRASVVTAPVHGDGYGAQNLHSGDVDGDGKDDLIVNGYSTSDDYNANYWLPGTSTGVSTARAQRLTAGIITDAGDVDQDGRDDIVIGSSWDGDIDGASKGGAVHIVHGTPDGPAYGGVQTVTQDSKGVPGASEKGDGFGNELDLGDIDGDGRLDLVVGLPGEDIDGVKDTGSALVLLGARDGSGISTTGARTLHQNTKGVPNENEKEDLFGNEVHIDDLNGDGRGDVIIGASGENSGNGAVYALTSAASGSLTSTGGLYASTFGISTAGTPHLGINFAD</sequence>
<keyword evidence="3" id="KW-0378">Hydrolase</keyword>
<dbReference type="RefSeq" id="WP_129826585.1">
    <property type="nucleotide sequence ID" value="NZ_BNDZ01000005.1"/>
</dbReference>
<feature type="signal peptide" evidence="5">
    <location>
        <begin position="1"/>
        <end position="31"/>
    </location>
</feature>
<accession>A0AA37BYL5</accession>
<feature type="chain" id="PRO_5041293096" description="Integrin-like protein" evidence="5">
    <location>
        <begin position="32"/>
        <end position="482"/>
    </location>
</feature>
<evidence type="ECO:0000256" key="1">
    <source>
        <dbReference type="ARBA" id="ARBA00022729"/>
    </source>
</evidence>
<evidence type="ECO:0000256" key="3">
    <source>
        <dbReference type="ARBA" id="ARBA00022801"/>
    </source>
</evidence>
<keyword evidence="4" id="KW-0325">Glycoprotein</keyword>
<dbReference type="AlphaFoldDB" id="A0AA37BYL5"/>
<evidence type="ECO:0000256" key="5">
    <source>
        <dbReference type="SAM" id="SignalP"/>
    </source>
</evidence>
<proteinExistence type="predicted"/>
<dbReference type="Pfam" id="PF01839">
    <property type="entry name" value="FG-GAP"/>
    <property type="match status" value="4"/>
</dbReference>
<evidence type="ECO:0008006" key="8">
    <source>
        <dbReference type="Google" id="ProtNLM"/>
    </source>
</evidence>
<gene>
    <name evidence="6" type="ORF">ScoT_34620</name>
</gene>
<dbReference type="InterPro" id="IPR028994">
    <property type="entry name" value="Integrin_alpha_N"/>
</dbReference>
<dbReference type="Gene3D" id="2.130.10.130">
    <property type="entry name" value="Integrin alpha, N-terminal"/>
    <property type="match status" value="4"/>
</dbReference>